<dbReference type="GeneID" id="34460091"/>
<reference evidence="4" key="1">
    <citation type="journal article" date="2017" name="Genome Biol.">
        <title>Comparative genomics reveals high biological diversity and specific adaptations in the industrially and medically important fungal genus Aspergillus.</title>
        <authorList>
            <person name="de Vries R.P."/>
            <person name="Riley R."/>
            <person name="Wiebenga A."/>
            <person name="Aguilar-Osorio G."/>
            <person name="Amillis S."/>
            <person name="Uchima C.A."/>
            <person name="Anderluh G."/>
            <person name="Asadollahi M."/>
            <person name="Askin M."/>
            <person name="Barry K."/>
            <person name="Battaglia E."/>
            <person name="Bayram O."/>
            <person name="Benocci T."/>
            <person name="Braus-Stromeyer S.A."/>
            <person name="Caldana C."/>
            <person name="Canovas D."/>
            <person name="Cerqueira G.C."/>
            <person name="Chen F."/>
            <person name="Chen W."/>
            <person name="Choi C."/>
            <person name="Clum A."/>
            <person name="Dos Santos R.A."/>
            <person name="Damasio A.R."/>
            <person name="Diallinas G."/>
            <person name="Emri T."/>
            <person name="Fekete E."/>
            <person name="Flipphi M."/>
            <person name="Freyberg S."/>
            <person name="Gallo A."/>
            <person name="Gournas C."/>
            <person name="Habgood R."/>
            <person name="Hainaut M."/>
            <person name="Harispe M.L."/>
            <person name="Henrissat B."/>
            <person name="Hilden K.S."/>
            <person name="Hope R."/>
            <person name="Hossain A."/>
            <person name="Karabika E."/>
            <person name="Karaffa L."/>
            <person name="Karanyi Z."/>
            <person name="Krasevec N."/>
            <person name="Kuo A."/>
            <person name="Kusch H."/>
            <person name="LaButti K."/>
            <person name="Lagendijk E.L."/>
            <person name="Lapidus A."/>
            <person name="Levasseur A."/>
            <person name="Lindquist E."/>
            <person name="Lipzen A."/>
            <person name="Logrieco A.F."/>
            <person name="MacCabe A."/>
            <person name="Maekelae M.R."/>
            <person name="Malavazi I."/>
            <person name="Melin P."/>
            <person name="Meyer V."/>
            <person name="Mielnichuk N."/>
            <person name="Miskei M."/>
            <person name="Molnar A.P."/>
            <person name="Mule G."/>
            <person name="Ngan C.Y."/>
            <person name="Orejas M."/>
            <person name="Orosz E."/>
            <person name="Ouedraogo J.P."/>
            <person name="Overkamp K.M."/>
            <person name="Park H.-S."/>
            <person name="Perrone G."/>
            <person name="Piumi F."/>
            <person name="Punt P.J."/>
            <person name="Ram A.F."/>
            <person name="Ramon A."/>
            <person name="Rauscher S."/>
            <person name="Record E."/>
            <person name="Riano-Pachon D.M."/>
            <person name="Robert V."/>
            <person name="Roehrig J."/>
            <person name="Ruller R."/>
            <person name="Salamov A."/>
            <person name="Salih N.S."/>
            <person name="Samson R.A."/>
            <person name="Sandor E."/>
            <person name="Sanguinetti M."/>
            <person name="Schuetze T."/>
            <person name="Sepcic K."/>
            <person name="Shelest E."/>
            <person name="Sherlock G."/>
            <person name="Sophianopoulou V."/>
            <person name="Squina F.M."/>
            <person name="Sun H."/>
            <person name="Susca A."/>
            <person name="Todd R.B."/>
            <person name="Tsang A."/>
            <person name="Unkles S.E."/>
            <person name="van de Wiele N."/>
            <person name="van Rossen-Uffink D."/>
            <person name="Oliveira J.V."/>
            <person name="Vesth T.C."/>
            <person name="Visser J."/>
            <person name="Yu J.-H."/>
            <person name="Zhou M."/>
            <person name="Andersen M.R."/>
            <person name="Archer D.B."/>
            <person name="Baker S.E."/>
            <person name="Benoit I."/>
            <person name="Brakhage A.A."/>
            <person name="Braus G.H."/>
            <person name="Fischer R."/>
            <person name="Frisvad J.C."/>
            <person name="Goldman G.H."/>
            <person name="Houbraken J."/>
            <person name="Oakley B."/>
            <person name="Pocsi I."/>
            <person name="Scazzocchio C."/>
            <person name="Seiboth B."/>
            <person name="vanKuyk P.A."/>
            <person name="Wortman J."/>
            <person name="Dyer P.S."/>
            <person name="Grigoriev I.V."/>
        </authorList>
    </citation>
    <scope>NUCLEOTIDE SEQUENCE [LARGE SCALE GENOMIC DNA]</scope>
    <source>
        <strain evidence="4">CBS 516.65</strain>
    </source>
</reference>
<dbReference type="RefSeq" id="XP_022396936.1">
    <property type="nucleotide sequence ID" value="XM_022543830.1"/>
</dbReference>
<feature type="region of interest" description="Disordered" evidence="1">
    <location>
        <begin position="1"/>
        <end position="40"/>
    </location>
</feature>
<evidence type="ECO:0000313" key="3">
    <source>
        <dbReference type="EMBL" id="OJJ80238.1"/>
    </source>
</evidence>
<keyword evidence="2" id="KW-1133">Transmembrane helix</keyword>
<gene>
    <name evidence="3" type="ORF">ASPGLDRAFT_29225</name>
</gene>
<sequence length="175" mass="18741">MAIPVENGYTTTAPQFKPESLPPPKQQQPQKPQSNTKSSKTEHLHTLITTYINPPATAALKSLQKHFNAHPLLTTFLVAQFLTSILPILLFTTGVLTAGIVAAGLFALLGLLVLGPVLVITGILGVVAWGWGWGVVFVGRWVWGGYVGRYGGSASSGYKEGGNIKRENGMFKVTI</sequence>
<dbReference type="OrthoDB" id="4509665at2759"/>
<evidence type="ECO:0000313" key="4">
    <source>
        <dbReference type="Proteomes" id="UP000184300"/>
    </source>
</evidence>
<evidence type="ECO:0000256" key="2">
    <source>
        <dbReference type="SAM" id="Phobius"/>
    </source>
</evidence>
<dbReference type="Pfam" id="PF16015">
    <property type="entry name" value="Promethin"/>
    <property type="match status" value="1"/>
</dbReference>
<dbReference type="EMBL" id="KV878912">
    <property type="protein sequence ID" value="OJJ80238.1"/>
    <property type="molecule type" value="Genomic_DNA"/>
</dbReference>
<keyword evidence="2" id="KW-0812">Transmembrane</keyword>
<accession>A0A1L9V8I0</accession>
<proteinExistence type="predicted"/>
<dbReference type="AlphaFoldDB" id="A0A1L9V8I0"/>
<evidence type="ECO:0000256" key="1">
    <source>
        <dbReference type="SAM" id="MobiDB-lite"/>
    </source>
</evidence>
<name>A0A1L9V8I0_ASPGL</name>
<keyword evidence="2" id="KW-0472">Membrane</keyword>
<feature type="transmembrane region" description="Helical" evidence="2">
    <location>
        <begin position="122"/>
        <end position="143"/>
    </location>
</feature>
<keyword evidence="4" id="KW-1185">Reference proteome</keyword>
<organism evidence="3 4">
    <name type="scientific">Aspergillus glaucus CBS 516.65</name>
    <dbReference type="NCBI Taxonomy" id="1160497"/>
    <lineage>
        <taxon>Eukaryota</taxon>
        <taxon>Fungi</taxon>
        <taxon>Dikarya</taxon>
        <taxon>Ascomycota</taxon>
        <taxon>Pezizomycotina</taxon>
        <taxon>Eurotiomycetes</taxon>
        <taxon>Eurotiomycetidae</taxon>
        <taxon>Eurotiales</taxon>
        <taxon>Aspergillaceae</taxon>
        <taxon>Aspergillus</taxon>
        <taxon>Aspergillus subgen. Aspergillus</taxon>
    </lineage>
</organism>
<dbReference type="Proteomes" id="UP000184300">
    <property type="component" value="Unassembled WGS sequence"/>
</dbReference>
<protein>
    <submittedName>
        <fullName evidence="3">Uncharacterized protein</fullName>
    </submittedName>
</protein>
<feature type="transmembrane region" description="Helical" evidence="2">
    <location>
        <begin position="96"/>
        <end position="115"/>
    </location>
</feature>
<dbReference type="VEuPathDB" id="FungiDB:ASPGLDRAFT_29225"/>